<keyword evidence="2" id="KW-1185">Reference proteome</keyword>
<gene>
    <name evidence="1" type="ordered locus">Sta7437_3953</name>
</gene>
<organism evidence="1 2">
    <name type="scientific">Stanieria cyanosphaera (strain ATCC 29371 / PCC 7437)</name>
    <dbReference type="NCBI Taxonomy" id="111780"/>
    <lineage>
        <taxon>Bacteria</taxon>
        <taxon>Bacillati</taxon>
        <taxon>Cyanobacteriota</taxon>
        <taxon>Cyanophyceae</taxon>
        <taxon>Pleurocapsales</taxon>
        <taxon>Dermocarpellaceae</taxon>
        <taxon>Stanieria</taxon>
    </lineage>
</organism>
<dbReference type="RefSeq" id="WP_015195094.1">
    <property type="nucleotide sequence ID" value="NC_019748.1"/>
</dbReference>
<dbReference type="eggNOG" id="ENOG5032WJ3">
    <property type="taxonomic scope" value="Bacteria"/>
</dbReference>
<evidence type="ECO:0000313" key="2">
    <source>
        <dbReference type="Proteomes" id="UP000010473"/>
    </source>
</evidence>
<protein>
    <submittedName>
        <fullName evidence="1">Uncharacterized protein</fullName>
    </submittedName>
</protein>
<name>K9XXV7_STAC7</name>
<dbReference type="STRING" id="111780.Sta7437_3953"/>
<dbReference type="Proteomes" id="UP000010473">
    <property type="component" value="Chromosome"/>
</dbReference>
<dbReference type="HOGENOM" id="CLU_1822161_0_0_3"/>
<dbReference type="KEGG" id="scs:Sta7437_3953"/>
<sequence>MTAIEEFKAKIKAGEVFDALTLAMSEAIELKITTWVSSSTMDFPEDEPQPGYRLRTSINLVDGKVENEIGSEFIGNSDYEAIQQLHLEQVKQGREILLKNLESLQKMFVVLTETLSELPKTSFPRLQSKPAALSSSQTE</sequence>
<dbReference type="EMBL" id="CP003653">
    <property type="protein sequence ID" value="AFZ37435.1"/>
    <property type="molecule type" value="Genomic_DNA"/>
</dbReference>
<accession>K9XXV7</accession>
<proteinExistence type="predicted"/>
<evidence type="ECO:0000313" key="1">
    <source>
        <dbReference type="EMBL" id="AFZ37435.1"/>
    </source>
</evidence>
<reference evidence="2" key="1">
    <citation type="journal article" date="2013" name="Proc. Natl. Acad. Sci. U.S.A.">
        <title>Improving the coverage of the cyanobacterial phylum using diversity-driven genome sequencing.</title>
        <authorList>
            <person name="Shih P.M."/>
            <person name="Wu D."/>
            <person name="Latifi A."/>
            <person name="Axen S.D."/>
            <person name="Fewer D.P."/>
            <person name="Talla E."/>
            <person name="Calteau A."/>
            <person name="Cai F."/>
            <person name="Tandeau de Marsac N."/>
            <person name="Rippka R."/>
            <person name="Herdman M."/>
            <person name="Sivonen K."/>
            <person name="Coursin T."/>
            <person name="Laurent T."/>
            <person name="Goodwin L."/>
            <person name="Nolan M."/>
            <person name="Davenport K.W."/>
            <person name="Han C.S."/>
            <person name="Rubin E.M."/>
            <person name="Eisen J.A."/>
            <person name="Woyke T."/>
            <person name="Gugger M."/>
            <person name="Kerfeld C.A."/>
        </authorList>
    </citation>
    <scope>NUCLEOTIDE SEQUENCE [LARGE SCALE GENOMIC DNA]</scope>
    <source>
        <strain evidence="2">ATCC 29371 / PCC 7437</strain>
    </source>
</reference>
<dbReference type="AlphaFoldDB" id="K9XXV7"/>